<dbReference type="InterPro" id="IPR041891">
    <property type="entry name" value="Alpha_CA_prokaryot-like"/>
</dbReference>
<dbReference type="Proteomes" id="UP000036987">
    <property type="component" value="Unassembled WGS sequence"/>
</dbReference>
<evidence type="ECO:0000256" key="1">
    <source>
        <dbReference type="ARBA" id="ARBA00001947"/>
    </source>
</evidence>
<dbReference type="GO" id="GO:0004089">
    <property type="term" value="F:carbonate dehydratase activity"/>
    <property type="evidence" value="ECO:0007669"/>
    <property type="project" value="UniProtKB-UniRule"/>
</dbReference>
<dbReference type="AlphaFoldDB" id="A0A0K9NSU0"/>
<feature type="transmembrane region" description="Helical" evidence="7">
    <location>
        <begin position="6"/>
        <end position="26"/>
    </location>
</feature>
<keyword evidence="3 6" id="KW-0479">Metal-binding</keyword>
<keyword evidence="4 6" id="KW-0862">Zinc</keyword>
<sequence length="268" mass="30963">MEETGMVSSVFFYGSLMVLLVCNIVVANGEDFPFGYANGTQDPSEWGHLHEEWKACLGYGHHQSPIQLNYTKQEIQKQFIPLNRAYNMSRITMINRYHDIMMRFENPYVGGFVHSGTNFYLRQLHWHKPSEHEINGEKFHVEMHMVHTSHDHKESAVIAFLYKLGSPDPFLAEVEKYIRNISGAEGQKIDAGMINPNDTIEQYHGYYRYLGSLTTPPCTEGVVWTVMQQVRSVSMEQVQMLINATPDFKDNARPIQNIDNRNIKVYQP</sequence>
<dbReference type="SUPFAM" id="SSF51069">
    <property type="entry name" value="Carbonic anhydrase"/>
    <property type="match status" value="1"/>
</dbReference>
<comment type="function">
    <text evidence="6">Reversible hydration of carbon dioxide.</text>
</comment>
<name>A0A0K9NSU0_ZOSMR</name>
<dbReference type="CDD" id="cd03124">
    <property type="entry name" value="alpha_CA_prokaryotic_like"/>
    <property type="match status" value="1"/>
</dbReference>
<protein>
    <recommendedName>
        <fullName evidence="2 6">Carbonic anhydrase</fullName>
        <ecNumber evidence="2 6">4.2.1.1</ecNumber>
    </recommendedName>
</protein>
<evidence type="ECO:0000256" key="7">
    <source>
        <dbReference type="SAM" id="Phobius"/>
    </source>
</evidence>
<dbReference type="OrthoDB" id="429145at2759"/>
<dbReference type="Pfam" id="PF00194">
    <property type="entry name" value="Carb_anhydrase"/>
    <property type="match status" value="1"/>
</dbReference>
<dbReference type="STRING" id="29655.A0A0K9NSU0"/>
<dbReference type="GO" id="GO:0016836">
    <property type="term" value="F:hydro-lyase activity"/>
    <property type="evidence" value="ECO:0000318"/>
    <property type="project" value="GO_Central"/>
</dbReference>
<comment type="catalytic activity">
    <reaction evidence="6">
        <text>hydrogencarbonate + H(+) = CO2 + H2O</text>
        <dbReference type="Rhea" id="RHEA:10748"/>
        <dbReference type="ChEBI" id="CHEBI:15377"/>
        <dbReference type="ChEBI" id="CHEBI:15378"/>
        <dbReference type="ChEBI" id="CHEBI:16526"/>
        <dbReference type="ChEBI" id="CHEBI:17544"/>
        <dbReference type="EC" id="4.2.1.1"/>
    </reaction>
</comment>
<dbReference type="EC" id="4.2.1.1" evidence="2 6"/>
<accession>A0A0K9NSU0</accession>
<dbReference type="PROSITE" id="PS51144">
    <property type="entry name" value="ALPHA_CA_2"/>
    <property type="match status" value="1"/>
</dbReference>
<dbReference type="PROSITE" id="PS00162">
    <property type="entry name" value="ALPHA_CA_1"/>
    <property type="match status" value="1"/>
</dbReference>
<evidence type="ECO:0000256" key="3">
    <source>
        <dbReference type="ARBA" id="ARBA00022723"/>
    </source>
</evidence>
<comment type="similarity">
    <text evidence="6">Belongs to the alpha-carbonic anhydrase family.</text>
</comment>
<proteinExistence type="inferred from homology"/>
<dbReference type="SMART" id="SM01057">
    <property type="entry name" value="Carb_anhydrase"/>
    <property type="match status" value="1"/>
</dbReference>
<comment type="cofactor">
    <cofactor evidence="1 6">
        <name>Zn(2+)</name>
        <dbReference type="ChEBI" id="CHEBI:29105"/>
    </cofactor>
</comment>
<comment type="caution">
    <text evidence="9">The sequence shown here is derived from an EMBL/GenBank/DDBJ whole genome shotgun (WGS) entry which is preliminary data.</text>
</comment>
<keyword evidence="7" id="KW-1133">Transmembrane helix</keyword>
<evidence type="ECO:0000256" key="2">
    <source>
        <dbReference type="ARBA" id="ARBA00012925"/>
    </source>
</evidence>
<dbReference type="EMBL" id="LFYR01001714">
    <property type="protein sequence ID" value="KMZ59859.1"/>
    <property type="molecule type" value="Genomic_DNA"/>
</dbReference>
<dbReference type="Gene3D" id="3.10.200.10">
    <property type="entry name" value="Alpha carbonic anhydrase"/>
    <property type="match status" value="1"/>
</dbReference>
<keyword evidence="10" id="KW-1185">Reference proteome</keyword>
<evidence type="ECO:0000256" key="6">
    <source>
        <dbReference type="RuleBase" id="RU367011"/>
    </source>
</evidence>
<dbReference type="PANTHER" id="PTHR18952">
    <property type="entry name" value="CARBONIC ANHYDRASE"/>
    <property type="match status" value="1"/>
</dbReference>
<evidence type="ECO:0000313" key="9">
    <source>
        <dbReference type="EMBL" id="KMZ59859.1"/>
    </source>
</evidence>
<reference evidence="10" key="1">
    <citation type="journal article" date="2016" name="Nature">
        <title>The genome of the seagrass Zostera marina reveals angiosperm adaptation to the sea.</title>
        <authorList>
            <person name="Olsen J.L."/>
            <person name="Rouze P."/>
            <person name="Verhelst B."/>
            <person name="Lin Y.-C."/>
            <person name="Bayer T."/>
            <person name="Collen J."/>
            <person name="Dattolo E."/>
            <person name="De Paoli E."/>
            <person name="Dittami S."/>
            <person name="Maumus F."/>
            <person name="Michel G."/>
            <person name="Kersting A."/>
            <person name="Lauritano C."/>
            <person name="Lohaus R."/>
            <person name="Toepel M."/>
            <person name="Tonon T."/>
            <person name="Vanneste K."/>
            <person name="Amirebrahimi M."/>
            <person name="Brakel J."/>
            <person name="Bostroem C."/>
            <person name="Chovatia M."/>
            <person name="Grimwood J."/>
            <person name="Jenkins J.W."/>
            <person name="Jueterbock A."/>
            <person name="Mraz A."/>
            <person name="Stam W.T."/>
            <person name="Tice H."/>
            <person name="Bornberg-Bauer E."/>
            <person name="Green P.J."/>
            <person name="Pearson G.A."/>
            <person name="Procaccini G."/>
            <person name="Duarte C.M."/>
            <person name="Schmutz J."/>
            <person name="Reusch T.B.H."/>
            <person name="Van de Peer Y."/>
        </authorList>
    </citation>
    <scope>NUCLEOTIDE SEQUENCE [LARGE SCALE GENOMIC DNA]</scope>
    <source>
        <strain evidence="10">cv. Finnish</strain>
    </source>
</reference>
<gene>
    <name evidence="9" type="ORF">ZOSMA_64G00760</name>
</gene>
<evidence type="ECO:0000313" key="10">
    <source>
        <dbReference type="Proteomes" id="UP000036987"/>
    </source>
</evidence>
<dbReference type="PANTHER" id="PTHR18952:SF253">
    <property type="entry name" value="OS08G0470200 PROTEIN"/>
    <property type="match status" value="1"/>
</dbReference>
<evidence type="ECO:0000259" key="8">
    <source>
        <dbReference type="PROSITE" id="PS51144"/>
    </source>
</evidence>
<organism evidence="9 10">
    <name type="scientific">Zostera marina</name>
    <name type="common">Eelgrass</name>
    <dbReference type="NCBI Taxonomy" id="29655"/>
    <lineage>
        <taxon>Eukaryota</taxon>
        <taxon>Viridiplantae</taxon>
        <taxon>Streptophyta</taxon>
        <taxon>Embryophyta</taxon>
        <taxon>Tracheophyta</taxon>
        <taxon>Spermatophyta</taxon>
        <taxon>Magnoliopsida</taxon>
        <taxon>Liliopsida</taxon>
        <taxon>Zosteraceae</taxon>
        <taxon>Zostera</taxon>
    </lineage>
</organism>
<keyword evidence="7" id="KW-0812">Transmembrane</keyword>
<keyword evidence="5 6" id="KW-0456">Lyase</keyword>
<dbReference type="InterPro" id="IPR001148">
    <property type="entry name" value="CA_dom"/>
</dbReference>
<dbReference type="GO" id="GO:0008270">
    <property type="term" value="F:zinc ion binding"/>
    <property type="evidence" value="ECO:0007669"/>
    <property type="project" value="UniProtKB-UniRule"/>
</dbReference>
<dbReference type="OMA" id="EHEINGE"/>
<dbReference type="InterPro" id="IPR018338">
    <property type="entry name" value="Carbonic_anhydrase_a-class_CS"/>
</dbReference>
<evidence type="ECO:0000256" key="4">
    <source>
        <dbReference type="ARBA" id="ARBA00022833"/>
    </source>
</evidence>
<feature type="domain" description="Alpha-carbonic anhydrase" evidence="8">
    <location>
        <begin position="32"/>
        <end position="267"/>
    </location>
</feature>
<evidence type="ECO:0000256" key="5">
    <source>
        <dbReference type="ARBA" id="ARBA00023239"/>
    </source>
</evidence>
<dbReference type="InterPro" id="IPR023561">
    <property type="entry name" value="Carbonic_anhydrase_a-class"/>
</dbReference>
<dbReference type="InterPro" id="IPR036398">
    <property type="entry name" value="CA_dom_sf"/>
</dbReference>
<keyword evidence="7" id="KW-0472">Membrane</keyword>